<dbReference type="Proteomes" id="UP000324897">
    <property type="component" value="Chromosome 3"/>
</dbReference>
<proteinExistence type="predicted"/>
<keyword evidence="3" id="KW-1185">Reference proteome</keyword>
<reference evidence="2 3" key="1">
    <citation type="journal article" date="2019" name="Sci. Rep.">
        <title>A high-quality genome of Eragrostis curvula grass provides insights into Poaceae evolution and supports new strategies to enhance forage quality.</title>
        <authorList>
            <person name="Carballo J."/>
            <person name="Santos B.A.C.M."/>
            <person name="Zappacosta D."/>
            <person name="Garbus I."/>
            <person name="Selva J.P."/>
            <person name="Gallo C.A."/>
            <person name="Diaz A."/>
            <person name="Albertini E."/>
            <person name="Caccamo M."/>
            <person name="Echenique V."/>
        </authorList>
    </citation>
    <scope>NUCLEOTIDE SEQUENCE [LARGE SCALE GENOMIC DNA]</scope>
    <source>
        <strain evidence="3">cv. Victoria</strain>
        <tissue evidence="2">Leaf</tissue>
    </source>
</reference>
<feature type="region of interest" description="Disordered" evidence="1">
    <location>
        <begin position="1"/>
        <end position="20"/>
    </location>
</feature>
<dbReference type="AlphaFoldDB" id="A0A5J9T9G8"/>
<sequence length="60" mass="7152">MRTQAVTAPPRDSFSWSQRSGRTTTMGWEWHASSWPRRGLEDDARHLRHFVRDFPLHWGC</sequence>
<gene>
    <name evidence="2" type="ORF">EJB05_40962</name>
</gene>
<dbReference type="Gramene" id="TVU07598">
    <property type="protein sequence ID" value="TVU07598"/>
    <property type="gene ID" value="EJB05_40962"/>
</dbReference>
<feature type="non-terminal residue" evidence="2">
    <location>
        <position position="1"/>
    </location>
</feature>
<protein>
    <submittedName>
        <fullName evidence="2">Uncharacterized protein</fullName>
    </submittedName>
</protein>
<evidence type="ECO:0000313" key="3">
    <source>
        <dbReference type="Proteomes" id="UP000324897"/>
    </source>
</evidence>
<organism evidence="2 3">
    <name type="scientific">Eragrostis curvula</name>
    <name type="common">weeping love grass</name>
    <dbReference type="NCBI Taxonomy" id="38414"/>
    <lineage>
        <taxon>Eukaryota</taxon>
        <taxon>Viridiplantae</taxon>
        <taxon>Streptophyta</taxon>
        <taxon>Embryophyta</taxon>
        <taxon>Tracheophyta</taxon>
        <taxon>Spermatophyta</taxon>
        <taxon>Magnoliopsida</taxon>
        <taxon>Liliopsida</taxon>
        <taxon>Poales</taxon>
        <taxon>Poaceae</taxon>
        <taxon>PACMAD clade</taxon>
        <taxon>Chloridoideae</taxon>
        <taxon>Eragrostideae</taxon>
        <taxon>Eragrostidinae</taxon>
        <taxon>Eragrostis</taxon>
    </lineage>
</organism>
<comment type="caution">
    <text evidence="2">The sequence shown here is derived from an EMBL/GenBank/DDBJ whole genome shotgun (WGS) entry which is preliminary data.</text>
</comment>
<evidence type="ECO:0000313" key="2">
    <source>
        <dbReference type="EMBL" id="TVU07598.1"/>
    </source>
</evidence>
<dbReference type="EMBL" id="RWGY01000039">
    <property type="protein sequence ID" value="TVU07598.1"/>
    <property type="molecule type" value="Genomic_DNA"/>
</dbReference>
<evidence type="ECO:0000256" key="1">
    <source>
        <dbReference type="SAM" id="MobiDB-lite"/>
    </source>
</evidence>
<name>A0A5J9T9G8_9POAL</name>
<accession>A0A5J9T9G8</accession>